<dbReference type="InterPro" id="IPR002156">
    <property type="entry name" value="RNaseH_domain"/>
</dbReference>
<dbReference type="PROSITE" id="PS50879">
    <property type="entry name" value="RNASE_H_1"/>
    <property type="match status" value="1"/>
</dbReference>
<dbReference type="GO" id="GO:0004523">
    <property type="term" value="F:RNA-DNA hybrid ribonuclease activity"/>
    <property type="evidence" value="ECO:0007669"/>
    <property type="project" value="InterPro"/>
</dbReference>
<keyword evidence="3" id="KW-1185">Reference proteome</keyword>
<evidence type="ECO:0000313" key="2">
    <source>
        <dbReference type="EMBL" id="KAG1773719.1"/>
    </source>
</evidence>
<reference evidence="2" key="1">
    <citation type="journal article" date="2020" name="New Phytol.">
        <title>Comparative genomics reveals dynamic genome evolution in host specialist ectomycorrhizal fungi.</title>
        <authorList>
            <person name="Lofgren L.A."/>
            <person name="Nguyen N.H."/>
            <person name="Vilgalys R."/>
            <person name="Ruytinx J."/>
            <person name="Liao H.L."/>
            <person name="Branco S."/>
            <person name="Kuo A."/>
            <person name="LaButti K."/>
            <person name="Lipzen A."/>
            <person name="Andreopoulos W."/>
            <person name="Pangilinan J."/>
            <person name="Riley R."/>
            <person name="Hundley H."/>
            <person name="Na H."/>
            <person name="Barry K."/>
            <person name="Grigoriev I.V."/>
            <person name="Stajich J.E."/>
            <person name="Kennedy P.G."/>
        </authorList>
    </citation>
    <scope>NUCLEOTIDE SEQUENCE</scope>
    <source>
        <strain evidence="2">DOB743</strain>
    </source>
</reference>
<feature type="domain" description="RNase H type-1" evidence="1">
    <location>
        <begin position="1"/>
        <end position="39"/>
    </location>
</feature>
<dbReference type="InterPro" id="IPR036397">
    <property type="entry name" value="RNaseH_sf"/>
</dbReference>
<proteinExistence type="predicted"/>
<sequence length="219" mass="25194">MGRIAKEHDDFDVTVRWIPGHEGVHSNEEVDKQAKRAAEGDINNSTRAKLPHFLRHGTLPLSISALIQSQHDSSCQRWIHLWKKSPRYPRTHCLDPNLLKISFIKLTATYPKRLTSLLMSLHTQHVPLNKHFHRLSKSETPSCPHCHQTKEYVHHFLFDCPHYLCECHALSVALGRKATSLPYLLMKENAILHLVSYVNSTKQLKTTFGELSTRPKCQN</sequence>
<protein>
    <recommendedName>
        <fullName evidence="1">RNase H type-1 domain-containing protein</fullName>
    </recommendedName>
</protein>
<evidence type="ECO:0000259" key="1">
    <source>
        <dbReference type="PROSITE" id="PS50879"/>
    </source>
</evidence>
<comment type="caution">
    <text evidence="2">The sequence shown here is derived from an EMBL/GenBank/DDBJ whole genome shotgun (WGS) entry which is preliminary data.</text>
</comment>
<organism evidence="2 3">
    <name type="scientific">Suillus placidus</name>
    <dbReference type="NCBI Taxonomy" id="48579"/>
    <lineage>
        <taxon>Eukaryota</taxon>
        <taxon>Fungi</taxon>
        <taxon>Dikarya</taxon>
        <taxon>Basidiomycota</taxon>
        <taxon>Agaricomycotina</taxon>
        <taxon>Agaricomycetes</taxon>
        <taxon>Agaricomycetidae</taxon>
        <taxon>Boletales</taxon>
        <taxon>Suillineae</taxon>
        <taxon>Suillaceae</taxon>
        <taxon>Suillus</taxon>
    </lineage>
</organism>
<name>A0A9P6ZNP5_9AGAM</name>
<dbReference type="OrthoDB" id="2671200at2759"/>
<dbReference type="AlphaFoldDB" id="A0A9P6ZNP5"/>
<gene>
    <name evidence="2" type="ORF">EV702DRAFT_975753</name>
</gene>
<dbReference type="EMBL" id="JABBWD010000046">
    <property type="protein sequence ID" value="KAG1773719.1"/>
    <property type="molecule type" value="Genomic_DNA"/>
</dbReference>
<dbReference type="SUPFAM" id="SSF53098">
    <property type="entry name" value="Ribonuclease H-like"/>
    <property type="match status" value="1"/>
</dbReference>
<accession>A0A9P6ZNP5</accession>
<dbReference type="Gene3D" id="3.30.420.10">
    <property type="entry name" value="Ribonuclease H-like superfamily/Ribonuclease H"/>
    <property type="match status" value="1"/>
</dbReference>
<dbReference type="Proteomes" id="UP000714275">
    <property type="component" value="Unassembled WGS sequence"/>
</dbReference>
<dbReference type="InterPro" id="IPR012337">
    <property type="entry name" value="RNaseH-like_sf"/>
</dbReference>
<dbReference type="GO" id="GO:0003676">
    <property type="term" value="F:nucleic acid binding"/>
    <property type="evidence" value="ECO:0007669"/>
    <property type="project" value="InterPro"/>
</dbReference>
<evidence type="ECO:0000313" key="3">
    <source>
        <dbReference type="Proteomes" id="UP000714275"/>
    </source>
</evidence>